<feature type="region of interest" description="Disordered" evidence="1">
    <location>
        <begin position="1"/>
        <end position="21"/>
    </location>
</feature>
<reference evidence="2" key="1">
    <citation type="submission" date="2023-11" db="EMBL/GenBank/DDBJ databases">
        <authorList>
            <person name="De Vega J J."/>
            <person name="De Vega J J."/>
        </authorList>
    </citation>
    <scope>NUCLEOTIDE SEQUENCE</scope>
</reference>
<feature type="region of interest" description="Disordered" evidence="1">
    <location>
        <begin position="87"/>
        <end position="107"/>
    </location>
</feature>
<evidence type="ECO:0008006" key="4">
    <source>
        <dbReference type="Google" id="ProtNLM"/>
    </source>
</evidence>
<accession>A0AAD2H6S3</accession>
<dbReference type="InterPro" id="IPR036629">
    <property type="entry name" value="YjbJ_sf"/>
</dbReference>
<dbReference type="EMBL" id="CAVNYO010000144">
    <property type="protein sequence ID" value="CAK5269298.1"/>
    <property type="molecule type" value="Genomic_DNA"/>
</dbReference>
<evidence type="ECO:0000256" key="1">
    <source>
        <dbReference type="SAM" id="MobiDB-lite"/>
    </source>
</evidence>
<feature type="compositionally biased region" description="Basic and acidic residues" evidence="1">
    <location>
        <begin position="93"/>
        <end position="107"/>
    </location>
</feature>
<comment type="caution">
    <text evidence="2">The sequence shown here is derived from an EMBL/GenBank/DDBJ whole genome shotgun (WGS) entry which is preliminary data.</text>
</comment>
<keyword evidence="3" id="KW-1185">Reference proteome</keyword>
<dbReference type="PANTHER" id="PTHR40460">
    <property type="entry name" value="CHROMOSOME 1, WHOLE GENOME SHOTGUN SEQUENCE"/>
    <property type="match status" value="1"/>
</dbReference>
<protein>
    <recommendedName>
        <fullName evidence="4">CsbD-like domain-containing protein</fullName>
    </recommendedName>
</protein>
<dbReference type="PANTHER" id="PTHR40460:SF1">
    <property type="entry name" value="CSBD-LIKE DOMAIN-CONTAINING PROTEIN"/>
    <property type="match status" value="1"/>
</dbReference>
<gene>
    <name evidence="2" type="ORF">MYCIT1_LOCUS12909</name>
</gene>
<evidence type="ECO:0000313" key="3">
    <source>
        <dbReference type="Proteomes" id="UP001295794"/>
    </source>
</evidence>
<dbReference type="AlphaFoldDB" id="A0AAD2H6S3"/>
<organism evidence="2 3">
    <name type="scientific">Mycena citricolor</name>
    <dbReference type="NCBI Taxonomy" id="2018698"/>
    <lineage>
        <taxon>Eukaryota</taxon>
        <taxon>Fungi</taxon>
        <taxon>Dikarya</taxon>
        <taxon>Basidiomycota</taxon>
        <taxon>Agaricomycotina</taxon>
        <taxon>Agaricomycetes</taxon>
        <taxon>Agaricomycetidae</taxon>
        <taxon>Agaricales</taxon>
        <taxon>Marasmiineae</taxon>
        <taxon>Mycenaceae</taxon>
        <taxon>Mycena</taxon>
    </lineage>
</organism>
<dbReference type="SUPFAM" id="SSF69047">
    <property type="entry name" value="Hypothetical protein YjbJ"/>
    <property type="match status" value="1"/>
</dbReference>
<dbReference type="Proteomes" id="UP001295794">
    <property type="component" value="Unassembled WGS sequence"/>
</dbReference>
<proteinExistence type="predicted"/>
<feature type="compositionally biased region" description="Polar residues" evidence="1">
    <location>
        <begin position="1"/>
        <end position="18"/>
    </location>
</feature>
<sequence>MSGFTNGTSEPNKTTGQYHSVKGTVVETIGNVTGATSWQQSGKEEHMAGETEYNAAQAKGYVEGTADRLSGKKDAVVGAVLGDKTQEAQGNLQHDKGKLQQEVNKFD</sequence>
<evidence type="ECO:0000313" key="2">
    <source>
        <dbReference type="EMBL" id="CAK5269298.1"/>
    </source>
</evidence>
<name>A0AAD2H6S3_9AGAR</name>